<dbReference type="RefSeq" id="WP_167488673.1">
    <property type="nucleotide sequence ID" value="NZ_CP046173.1"/>
</dbReference>
<evidence type="ECO:0000313" key="1">
    <source>
        <dbReference type="EMBL" id="QIS21378.1"/>
    </source>
</evidence>
<dbReference type="AlphaFoldDB" id="A0A6G9Z780"/>
<dbReference type="Proteomes" id="UP000500953">
    <property type="component" value="Chromosome"/>
</dbReference>
<sequence>MIVALDDSSAKLADAANMYEAQEEASRAAILRAGGSVVMGGDRYRVDLELLDEAVAAMAKFEGDVNAWLAEDTDDRDCRNRLAKGTCQRTASPCPATAPGSHREFLG</sequence>
<name>A0A6G9Z780_9NOCA</name>
<reference evidence="1 2" key="1">
    <citation type="journal article" date="2019" name="ACS Chem. Biol.">
        <title>Identification and Mobilization of a Cryptic Antibiotic Biosynthesis Gene Locus from a Human-Pathogenic Nocardia Isolate.</title>
        <authorList>
            <person name="Herisse M."/>
            <person name="Ishida K."/>
            <person name="Porter J.L."/>
            <person name="Howden B."/>
            <person name="Hertweck C."/>
            <person name="Stinear T.P."/>
            <person name="Pidot S.J."/>
        </authorList>
    </citation>
    <scope>NUCLEOTIDE SEQUENCE [LARGE SCALE GENOMIC DNA]</scope>
    <source>
        <strain evidence="1 2">AUSMDU00012715</strain>
    </source>
</reference>
<organism evidence="1 2">
    <name type="scientific">Nocardia terpenica</name>
    <dbReference type="NCBI Taxonomy" id="455432"/>
    <lineage>
        <taxon>Bacteria</taxon>
        <taxon>Bacillati</taxon>
        <taxon>Actinomycetota</taxon>
        <taxon>Actinomycetes</taxon>
        <taxon>Mycobacteriales</taxon>
        <taxon>Nocardiaceae</taxon>
        <taxon>Nocardia</taxon>
    </lineage>
</organism>
<protein>
    <submittedName>
        <fullName evidence="1">Uncharacterized protein</fullName>
    </submittedName>
</protein>
<evidence type="ECO:0000313" key="2">
    <source>
        <dbReference type="Proteomes" id="UP000500953"/>
    </source>
</evidence>
<gene>
    <name evidence="1" type="ORF">F6W96_26625</name>
</gene>
<accession>A0A6G9Z780</accession>
<proteinExistence type="predicted"/>
<dbReference type="EMBL" id="CP046173">
    <property type="protein sequence ID" value="QIS21378.1"/>
    <property type="molecule type" value="Genomic_DNA"/>
</dbReference>